<dbReference type="Proteomes" id="UP001301350">
    <property type="component" value="Unassembled WGS sequence"/>
</dbReference>
<dbReference type="SUPFAM" id="SSF52833">
    <property type="entry name" value="Thioredoxin-like"/>
    <property type="match status" value="1"/>
</dbReference>
<reference evidence="2 3" key="1">
    <citation type="submission" date="2022-07" db="EMBL/GenBank/DDBJ databases">
        <title>Genome-wide signatures of adaptation to extreme environments.</title>
        <authorList>
            <person name="Cho C.H."/>
            <person name="Yoon H.S."/>
        </authorList>
    </citation>
    <scope>NUCLEOTIDE SEQUENCE [LARGE SCALE GENOMIC DNA]</scope>
    <source>
        <strain evidence="2 3">DBV 063 E5</strain>
    </source>
</reference>
<gene>
    <name evidence="2" type="ORF">CDCA_CDCA08G2296</name>
</gene>
<keyword evidence="3" id="KW-1185">Reference proteome</keyword>
<feature type="compositionally biased region" description="Polar residues" evidence="1">
    <location>
        <begin position="1"/>
        <end position="11"/>
    </location>
</feature>
<dbReference type="InterPro" id="IPR036249">
    <property type="entry name" value="Thioredoxin-like_sf"/>
</dbReference>
<dbReference type="Gene3D" id="3.40.30.10">
    <property type="entry name" value="Glutaredoxin"/>
    <property type="match status" value="1"/>
</dbReference>
<dbReference type="Pfam" id="PF13911">
    <property type="entry name" value="AhpC-TSA_2"/>
    <property type="match status" value="1"/>
</dbReference>
<name>A0AAV9IVT0_CYACA</name>
<sequence>MRSYQASQPSSLPLRRVENGNREPCSFPAAPALPHTDEMEARCLAKSAHSPRSLYSLAFAPSGVPPTRFYSPRTAPASLTPVHTRTLPRRCRAASRPSLRAALVTYVPAQPNAEQWKQAPLFSEMLLQHIQDATLDDFLVYDTQKRAHRLTDVVEHFDDSEADVQATLLLWPRHFGCAMCRKATKELVQQYDTIRNQKKWRVIIVGCGTPEQAADFARDPSLGPVPSSIRVYTDPKRHTYLALQFKRGLASTFNLPGLKKIIEAFASGVGQRWDMIPPDAFQQGGCVLVDRSTGRVRLMKRSKHSGDPVQPEQLLAATA</sequence>
<evidence type="ECO:0000256" key="1">
    <source>
        <dbReference type="SAM" id="MobiDB-lite"/>
    </source>
</evidence>
<dbReference type="PANTHER" id="PTHR28630">
    <property type="match status" value="1"/>
</dbReference>
<dbReference type="EMBL" id="JANCYW010000008">
    <property type="protein sequence ID" value="KAK4536271.1"/>
    <property type="molecule type" value="Genomic_DNA"/>
</dbReference>
<evidence type="ECO:0000313" key="3">
    <source>
        <dbReference type="Proteomes" id="UP001301350"/>
    </source>
</evidence>
<dbReference type="InterPro" id="IPR032801">
    <property type="entry name" value="PXL2A/B/C"/>
</dbReference>
<dbReference type="AlphaFoldDB" id="A0AAV9IVT0"/>
<organism evidence="2 3">
    <name type="scientific">Cyanidium caldarium</name>
    <name type="common">Red alga</name>
    <dbReference type="NCBI Taxonomy" id="2771"/>
    <lineage>
        <taxon>Eukaryota</taxon>
        <taxon>Rhodophyta</taxon>
        <taxon>Bangiophyceae</taxon>
        <taxon>Cyanidiales</taxon>
        <taxon>Cyanidiaceae</taxon>
        <taxon>Cyanidium</taxon>
    </lineage>
</organism>
<feature type="region of interest" description="Disordered" evidence="1">
    <location>
        <begin position="1"/>
        <end position="32"/>
    </location>
</feature>
<evidence type="ECO:0000313" key="2">
    <source>
        <dbReference type="EMBL" id="KAK4536271.1"/>
    </source>
</evidence>
<proteinExistence type="predicted"/>
<accession>A0AAV9IVT0</accession>
<dbReference type="PANTHER" id="PTHR28630:SF3">
    <property type="entry name" value="PEROXIREDOXIN-LIKE 2C"/>
    <property type="match status" value="1"/>
</dbReference>
<protein>
    <submittedName>
        <fullName evidence="2">Uncharacterized protein</fullName>
    </submittedName>
</protein>
<feature type="region of interest" description="Disordered" evidence="1">
    <location>
        <begin position="300"/>
        <end position="319"/>
    </location>
</feature>
<comment type="caution">
    <text evidence="2">The sequence shown here is derived from an EMBL/GenBank/DDBJ whole genome shotgun (WGS) entry which is preliminary data.</text>
</comment>